<proteinExistence type="predicted"/>
<dbReference type="EMBL" id="QJNU01000413">
    <property type="protein sequence ID" value="RYO99606.1"/>
    <property type="molecule type" value="Genomic_DNA"/>
</dbReference>
<dbReference type="AlphaFoldDB" id="A0A4Q4T7H1"/>
<comment type="caution">
    <text evidence="2">The sequence shown here is derived from an EMBL/GenBank/DDBJ whole genome shotgun (WGS) entry which is preliminary data.</text>
</comment>
<evidence type="ECO:0000256" key="1">
    <source>
        <dbReference type="SAM" id="MobiDB-lite"/>
    </source>
</evidence>
<keyword evidence="3" id="KW-1185">Reference proteome</keyword>
<accession>A0A4Q4T7H1</accession>
<sequence>MICHSSDARPNRETGTRPAPRHAYLHRQFHAAADENGDLRVRRHERIDYAAEVLDRKQDGVKPASDVPAFPVLVVELGRENEDAAGVGNGCRPV</sequence>
<reference evidence="2 3" key="1">
    <citation type="submission" date="2018-06" db="EMBL/GenBank/DDBJ databases">
        <title>Complete Genomes of Monosporascus.</title>
        <authorList>
            <person name="Robinson A.J."/>
            <person name="Natvig D.O."/>
        </authorList>
    </citation>
    <scope>NUCLEOTIDE SEQUENCE [LARGE SCALE GENOMIC DNA]</scope>
    <source>
        <strain evidence="2 3">CBS 110550</strain>
    </source>
</reference>
<evidence type="ECO:0000313" key="3">
    <source>
        <dbReference type="Proteomes" id="UP000293360"/>
    </source>
</evidence>
<protein>
    <submittedName>
        <fullName evidence="2">Uncharacterized protein</fullName>
    </submittedName>
</protein>
<feature type="compositionally biased region" description="Basic and acidic residues" evidence="1">
    <location>
        <begin position="1"/>
        <end position="15"/>
    </location>
</feature>
<gene>
    <name evidence="2" type="ORF">DL764_006776</name>
</gene>
<feature type="region of interest" description="Disordered" evidence="1">
    <location>
        <begin position="1"/>
        <end position="20"/>
    </location>
</feature>
<evidence type="ECO:0000313" key="2">
    <source>
        <dbReference type="EMBL" id="RYO99606.1"/>
    </source>
</evidence>
<dbReference type="Proteomes" id="UP000293360">
    <property type="component" value="Unassembled WGS sequence"/>
</dbReference>
<name>A0A4Q4T7H1_9PEZI</name>
<organism evidence="2 3">
    <name type="scientific">Monosporascus ibericus</name>
    <dbReference type="NCBI Taxonomy" id="155417"/>
    <lineage>
        <taxon>Eukaryota</taxon>
        <taxon>Fungi</taxon>
        <taxon>Dikarya</taxon>
        <taxon>Ascomycota</taxon>
        <taxon>Pezizomycotina</taxon>
        <taxon>Sordariomycetes</taxon>
        <taxon>Xylariomycetidae</taxon>
        <taxon>Xylariales</taxon>
        <taxon>Xylariales incertae sedis</taxon>
        <taxon>Monosporascus</taxon>
    </lineage>
</organism>